<feature type="region of interest" description="Disordered" evidence="6">
    <location>
        <begin position="347"/>
        <end position="370"/>
    </location>
</feature>
<reference evidence="9 10" key="1">
    <citation type="submission" date="2019-12" db="EMBL/GenBank/DDBJ databases">
        <title>Draft genome sequence of the ascomycete Xylaria multiplex DSM 110363.</title>
        <authorList>
            <person name="Buettner E."/>
            <person name="Kellner H."/>
        </authorList>
    </citation>
    <scope>NUCLEOTIDE SEQUENCE [LARGE SCALE GENOMIC DNA]</scope>
    <source>
        <strain evidence="9 10">DSM 110363</strain>
    </source>
</reference>
<evidence type="ECO:0000256" key="1">
    <source>
        <dbReference type="ARBA" id="ARBA00004141"/>
    </source>
</evidence>
<dbReference type="AlphaFoldDB" id="A0A7C8MP46"/>
<protein>
    <recommendedName>
        <fullName evidence="8">Rhodopsin domain-containing protein</fullName>
    </recommendedName>
</protein>
<proteinExistence type="inferred from homology"/>
<feature type="transmembrane region" description="Helical" evidence="7">
    <location>
        <begin position="42"/>
        <end position="65"/>
    </location>
</feature>
<name>A0A7C8MP46_9PEZI</name>
<dbReference type="Pfam" id="PF20684">
    <property type="entry name" value="Fung_rhodopsin"/>
    <property type="match status" value="1"/>
</dbReference>
<evidence type="ECO:0000256" key="2">
    <source>
        <dbReference type="ARBA" id="ARBA00022692"/>
    </source>
</evidence>
<feature type="domain" description="Rhodopsin" evidence="8">
    <location>
        <begin position="89"/>
        <end position="313"/>
    </location>
</feature>
<sequence>MAEGFDFYALTPEEQGQFLDSSPASPPSPDLLNMANPPNRNLLVFSVVSVGLFLSTLVFAIRAIARHCRMKQCKIADVVAALAFVRCSSCISDDEKISPSPIFYVTHTWTLYSFGLKLGWFAHLYNFRFRDLRTLNECFTLNRTFYSFSIWSVKNAILLDWIRLFVPVNKNTFYWLCVTLIVTNSGLYVSTIFTTHFGCTPREKAWEPWRPGSCINTHTADTFAVSFNLFTDLLMLFLPQRVIWKLHARRDWKIGISLIFSLGVLTCLCASGRVYVLATSDYDKGDSIQIGSNVIIWAFGELTAAFLVLCIPWAPKAFAGMPSFGLSTIRQYYSSAVARIRTKSKSSASASTGAGNKLWPTSNSSKTYRRMGDGDVESVVRLHDMACSGSDKPHTTASLPGRGIMATTEISIAASEPRINGEQDYYRQQLWT</sequence>
<dbReference type="InParanoid" id="A0A7C8MP46"/>
<comment type="subcellular location">
    <subcellularLocation>
        <location evidence="1">Membrane</location>
        <topology evidence="1">Multi-pass membrane protein</topology>
    </subcellularLocation>
</comment>
<dbReference type="InterPro" id="IPR049326">
    <property type="entry name" value="Rhodopsin_dom_fungi"/>
</dbReference>
<dbReference type="GO" id="GO:0016020">
    <property type="term" value="C:membrane"/>
    <property type="evidence" value="ECO:0007669"/>
    <property type="project" value="UniProtKB-SubCell"/>
</dbReference>
<feature type="transmembrane region" description="Helical" evidence="7">
    <location>
        <begin position="258"/>
        <end position="278"/>
    </location>
</feature>
<dbReference type="PANTHER" id="PTHR33048">
    <property type="entry name" value="PTH11-LIKE INTEGRAL MEMBRANE PROTEIN (AFU_ORTHOLOGUE AFUA_5G11245)"/>
    <property type="match status" value="1"/>
</dbReference>
<comment type="caution">
    <text evidence="9">The sequence shown here is derived from an EMBL/GenBank/DDBJ whole genome shotgun (WGS) entry which is preliminary data.</text>
</comment>
<feature type="transmembrane region" description="Helical" evidence="7">
    <location>
        <begin position="218"/>
        <end position="238"/>
    </location>
</feature>
<feature type="transmembrane region" description="Helical" evidence="7">
    <location>
        <begin position="290"/>
        <end position="314"/>
    </location>
</feature>
<evidence type="ECO:0000313" key="9">
    <source>
        <dbReference type="EMBL" id="KAF2964727.1"/>
    </source>
</evidence>
<evidence type="ECO:0000256" key="6">
    <source>
        <dbReference type="SAM" id="MobiDB-lite"/>
    </source>
</evidence>
<organism evidence="9 10">
    <name type="scientific">Xylaria multiplex</name>
    <dbReference type="NCBI Taxonomy" id="323545"/>
    <lineage>
        <taxon>Eukaryota</taxon>
        <taxon>Fungi</taxon>
        <taxon>Dikarya</taxon>
        <taxon>Ascomycota</taxon>
        <taxon>Pezizomycotina</taxon>
        <taxon>Sordariomycetes</taxon>
        <taxon>Xylariomycetidae</taxon>
        <taxon>Xylariales</taxon>
        <taxon>Xylariaceae</taxon>
        <taxon>Xylaria</taxon>
    </lineage>
</organism>
<evidence type="ECO:0000256" key="7">
    <source>
        <dbReference type="SAM" id="Phobius"/>
    </source>
</evidence>
<comment type="similarity">
    <text evidence="5">Belongs to the SAT4 family.</text>
</comment>
<dbReference type="OrthoDB" id="444631at2759"/>
<keyword evidence="4 7" id="KW-0472">Membrane</keyword>
<keyword evidence="3 7" id="KW-1133">Transmembrane helix</keyword>
<evidence type="ECO:0000259" key="8">
    <source>
        <dbReference type="Pfam" id="PF20684"/>
    </source>
</evidence>
<dbReference type="InterPro" id="IPR052337">
    <property type="entry name" value="SAT4-like"/>
</dbReference>
<keyword evidence="10" id="KW-1185">Reference proteome</keyword>
<gene>
    <name evidence="9" type="ORF">GQX73_g8836</name>
</gene>
<evidence type="ECO:0000256" key="4">
    <source>
        <dbReference type="ARBA" id="ARBA00023136"/>
    </source>
</evidence>
<dbReference type="PANTHER" id="PTHR33048:SF47">
    <property type="entry name" value="INTEGRAL MEMBRANE PROTEIN-RELATED"/>
    <property type="match status" value="1"/>
</dbReference>
<evidence type="ECO:0000256" key="5">
    <source>
        <dbReference type="ARBA" id="ARBA00038359"/>
    </source>
</evidence>
<evidence type="ECO:0000256" key="3">
    <source>
        <dbReference type="ARBA" id="ARBA00022989"/>
    </source>
</evidence>
<dbReference type="EMBL" id="WUBL01000139">
    <property type="protein sequence ID" value="KAF2964727.1"/>
    <property type="molecule type" value="Genomic_DNA"/>
</dbReference>
<feature type="transmembrane region" description="Helical" evidence="7">
    <location>
        <begin position="173"/>
        <end position="198"/>
    </location>
</feature>
<accession>A0A7C8MP46</accession>
<keyword evidence="2 7" id="KW-0812">Transmembrane</keyword>
<dbReference type="Proteomes" id="UP000481858">
    <property type="component" value="Unassembled WGS sequence"/>
</dbReference>
<evidence type="ECO:0000313" key="10">
    <source>
        <dbReference type="Proteomes" id="UP000481858"/>
    </source>
</evidence>